<proteinExistence type="predicted"/>
<evidence type="ECO:0000313" key="1">
    <source>
        <dbReference type="EMBL" id="GFT08069.1"/>
    </source>
</evidence>
<accession>A0A8X6NDT3</accession>
<protein>
    <submittedName>
        <fullName evidence="1">Uncharacterized protein</fullName>
    </submittedName>
</protein>
<name>A0A8X6NDT3_NEPPI</name>
<organism evidence="1 2">
    <name type="scientific">Nephila pilipes</name>
    <name type="common">Giant wood spider</name>
    <name type="synonym">Nephila maculata</name>
    <dbReference type="NCBI Taxonomy" id="299642"/>
    <lineage>
        <taxon>Eukaryota</taxon>
        <taxon>Metazoa</taxon>
        <taxon>Ecdysozoa</taxon>
        <taxon>Arthropoda</taxon>
        <taxon>Chelicerata</taxon>
        <taxon>Arachnida</taxon>
        <taxon>Araneae</taxon>
        <taxon>Araneomorphae</taxon>
        <taxon>Entelegynae</taxon>
        <taxon>Araneoidea</taxon>
        <taxon>Nephilidae</taxon>
        <taxon>Nephila</taxon>
    </lineage>
</organism>
<evidence type="ECO:0000313" key="2">
    <source>
        <dbReference type="Proteomes" id="UP000887013"/>
    </source>
</evidence>
<dbReference type="EMBL" id="BMAW01103208">
    <property type="protein sequence ID" value="GFT08069.1"/>
    <property type="molecule type" value="Genomic_DNA"/>
</dbReference>
<dbReference type="OrthoDB" id="10512921at2759"/>
<dbReference type="AlphaFoldDB" id="A0A8X6NDT3"/>
<sequence>MLNLGGTEKLDIALRFIELLSETTPITLNPVPSSTQSSNPNNFICQRVLFDLKKEFDLGSKQQCLFYQSSCSKEVNNI</sequence>
<dbReference type="Proteomes" id="UP000887013">
    <property type="component" value="Unassembled WGS sequence"/>
</dbReference>
<reference evidence="1" key="1">
    <citation type="submission" date="2020-08" db="EMBL/GenBank/DDBJ databases">
        <title>Multicomponent nature underlies the extraordinary mechanical properties of spider dragline silk.</title>
        <authorList>
            <person name="Kono N."/>
            <person name="Nakamura H."/>
            <person name="Mori M."/>
            <person name="Yoshida Y."/>
            <person name="Ohtoshi R."/>
            <person name="Malay A.D."/>
            <person name="Moran D.A.P."/>
            <person name="Tomita M."/>
            <person name="Numata K."/>
            <person name="Arakawa K."/>
        </authorList>
    </citation>
    <scope>NUCLEOTIDE SEQUENCE</scope>
</reference>
<keyword evidence="2" id="KW-1185">Reference proteome</keyword>
<comment type="caution">
    <text evidence="1">The sequence shown here is derived from an EMBL/GenBank/DDBJ whole genome shotgun (WGS) entry which is preliminary data.</text>
</comment>
<gene>
    <name evidence="1" type="ORF">NPIL_187591</name>
</gene>